<dbReference type="PROSITE" id="PS51007">
    <property type="entry name" value="CYTC"/>
    <property type="match status" value="1"/>
</dbReference>
<dbReference type="AlphaFoldDB" id="A0A1L7AKP7"/>
<dbReference type="Gene3D" id="1.10.760.10">
    <property type="entry name" value="Cytochrome c-like domain"/>
    <property type="match status" value="1"/>
</dbReference>
<keyword evidence="4" id="KW-0249">Electron transport</keyword>
<reference evidence="8 10" key="1">
    <citation type="submission" date="2016-05" db="EMBL/GenBank/DDBJ databases">
        <title>Complete Genome and Methylome Analysis of Psychrotrophic Bacterial Isolates from Antarctic Lake Untersee.</title>
        <authorList>
            <person name="Fomenkov A."/>
            <person name="Akimov V.N."/>
            <person name="Vasilyeva L.V."/>
            <person name="Andersen D."/>
            <person name="Vincze T."/>
            <person name="Roberts R.J."/>
        </authorList>
    </citation>
    <scope>NUCLEOTIDE SEQUENCE [LARGE SCALE GENOMIC DNA]</scope>
    <source>
        <strain evidence="8 10">U14-5</strain>
    </source>
</reference>
<dbReference type="InterPro" id="IPR009056">
    <property type="entry name" value="Cyt_c-like_dom"/>
</dbReference>
<dbReference type="EMBL" id="JAVVDO010000027">
    <property type="protein sequence ID" value="MDT8332425.1"/>
    <property type="molecule type" value="Genomic_DNA"/>
</dbReference>
<reference evidence="9" key="3">
    <citation type="submission" date="2023-09" db="EMBL/GenBank/DDBJ databases">
        <authorList>
            <person name="Schober I."/>
            <person name="Bunk B."/>
        </authorList>
    </citation>
    <scope>NUCLEOTIDE SEQUENCE</scope>
    <source>
        <strain evidence="9">DSM 103800</strain>
    </source>
</reference>
<proteinExistence type="predicted"/>
<evidence type="ECO:0000256" key="4">
    <source>
        <dbReference type="ARBA" id="ARBA00022982"/>
    </source>
</evidence>
<feature type="domain" description="Cytochrome c" evidence="7">
    <location>
        <begin position="11"/>
        <end position="111"/>
    </location>
</feature>
<keyword evidence="1" id="KW-0813">Transport</keyword>
<evidence type="ECO:0000256" key="6">
    <source>
        <dbReference type="PROSITE-ProRule" id="PRU00433"/>
    </source>
</evidence>
<name>A0A1L7AKP7_9PROT</name>
<gene>
    <name evidence="8" type="ORF">RGI145_13555</name>
    <name evidence="9" type="ORF">RQ831_15285</name>
</gene>
<keyword evidence="3 6" id="KW-0479">Metal-binding</keyword>
<dbReference type="SUPFAM" id="SSF46626">
    <property type="entry name" value="Cytochrome c"/>
    <property type="match status" value="1"/>
</dbReference>
<keyword evidence="5 6" id="KW-0408">Iron</keyword>
<dbReference type="Proteomes" id="UP000185494">
    <property type="component" value="Chromosome 1"/>
</dbReference>
<evidence type="ECO:0000313" key="11">
    <source>
        <dbReference type="Proteomes" id="UP001258945"/>
    </source>
</evidence>
<dbReference type="EMBL" id="CP015583">
    <property type="protein sequence ID" value="APT59332.1"/>
    <property type="molecule type" value="Genomic_DNA"/>
</dbReference>
<evidence type="ECO:0000256" key="5">
    <source>
        <dbReference type="ARBA" id="ARBA00023004"/>
    </source>
</evidence>
<evidence type="ECO:0000259" key="7">
    <source>
        <dbReference type="PROSITE" id="PS51007"/>
    </source>
</evidence>
<dbReference type="InterPro" id="IPR002327">
    <property type="entry name" value="Cyt_c_1A/1B"/>
</dbReference>
<dbReference type="PRINTS" id="PR00604">
    <property type="entry name" value="CYTCHRMECIAB"/>
</dbReference>
<evidence type="ECO:0000256" key="2">
    <source>
        <dbReference type="ARBA" id="ARBA00022617"/>
    </source>
</evidence>
<evidence type="ECO:0000313" key="10">
    <source>
        <dbReference type="Proteomes" id="UP000185494"/>
    </source>
</evidence>
<organism evidence="8 10">
    <name type="scientific">Roseomonas gilardii</name>
    <dbReference type="NCBI Taxonomy" id="257708"/>
    <lineage>
        <taxon>Bacteria</taxon>
        <taxon>Pseudomonadati</taxon>
        <taxon>Pseudomonadota</taxon>
        <taxon>Alphaproteobacteria</taxon>
        <taxon>Acetobacterales</taxon>
        <taxon>Roseomonadaceae</taxon>
        <taxon>Roseomonas</taxon>
    </lineage>
</organism>
<dbReference type="eggNOG" id="COG3474">
    <property type="taxonomic scope" value="Bacteria"/>
</dbReference>
<reference evidence="9 11" key="2">
    <citation type="journal article" date="2019" name="Microb. Pathog.">
        <title>Comparison of VITEK 2, MALDI-TOF MS, 16S rRNA gene sequencing, and whole-genome sequencing for identification of Roseomonas mucosa.</title>
        <authorList>
            <person name="Rudolph W.W."/>
            <person name="Gunzer F."/>
            <person name="Trauth M."/>
            <person name="Bunk B."/>
            <person name="Bigge R."/>
            <person name="Schrottner P."/>
        </authorList>
    </citation>
    <scope>NUCLEOTIDE SEQUENCE [LARGE SCALE GENOMIC DNA]</scope>
    <source>
        <strain evidence="9 11">DSM 103800</strain>
    </source>
</reference>
<evidence type="ECO:0000256" key="1">
    <source>
        <dbReference type="ARBA" id="ARBA00022448"/>
    </source>
</evidence>
<dbReference type="KEGG" id="rgi:RGI145_13555"/>
<dbReference type="GO" id="GO:0046872">
    <property type="term" value="F:metal ion binding"/>
    <property type="evidence" value="ECO:0007669"/>
    <property type="project" value="UniProtKB-KW"/>
</dbReference>
<evidence type="ECO:0000313" key="9">
    <source>
        <dbReference type="EMBL" id="MDT8332425.1"/>
    </source>
</evidence>
<dbReference type="InterPro" id="IPR036909">
    <property type="entry name" value="Cyt_c-like_dom_sf"/>
</dbReference>
<keyword evidence="2 6" id="KW-0349">Heme</keyword>
<keyword evidence="11" id="KW-1185">Reference proteome</keyword>
<protein>
    <submittedName>
        <fullName evidence="9">C-type cytochrome</fullName>
    </submittedName>
    <submittedName>
        <fullName evidence="8">Cytochrome C</fullName>
    </submittedName>
</protein>
<dbReference type="PANTHER" id="PTHR11961">
    <property type="entry name" value="CYTOCHROME C"/>
    <property type="match status" value="1"/>
</dbReference>
<evidence type="ECO:0000313" key="8">
    <source>
        <dbReference type="EMBL" id="APT59332.1"/>
    </source>
</evidence>
<dbReference type="GO" id="GO:0009055">
    <property type="term" value="F:electron transfer activity"/>
    <property type="evidence" value="ECO:0007669"/>
    <property type="project" value="InterPro"/>
</dbReference>
<dbReference type="Pfam" id="PF00034">
    <property type="entry name" value="Cytochrom_C"/>
    <property type="match status" value="1"/>
</dbReference>
<dbReference type="RefSeq" id="WP_075800058.1">
    <property type="nucleotide sequence ID" value="NZ_CP015583.1"/>
</dbReference>
<sequence>MAIGLVPGQAQTPPDGATLFKRQCGVCHTAAAGEPNRQGPNLHGVVGRTAGKLEGFRYSPALAASDLQWDAATLDAWLADSAKLVPGSVMPYRQANPAIRGAIIDWLKEGN</sequence>
<evidence type="ECO:0000256" key="3">
    <source>
        <dbReference type="ARBA" id="ARBA00022723"/>
    </source>
</evidence>
<dbReference type="STRING" id="257708.RGI145_13555"/>
<dbReference type="Proteomes" id="UP001258945">
    <property type="component" value="Unassembled WGS sequence"/>
</dbReference>
<dbReference type="GO" id="GO:0020037">
    <property type="term" value="F:heme binding"/>
    <property type="evidence" value="ECO:0007669"/>
    <property type="project" value="InterPro"/>
</dbReference>
<accession>A0A1L7AKP7</accession>